<proteinExistence type="predicted"/>
<evidence type="ECO:0000259" key="2">
    <source>
        <dbReference type="Pfam" id="PF17996"/>
    </source>
</evidence>
<dbReference type="InterPro" id="IPR052762">
    <property type="entry name" value="PCW_deacetylase/CE"/>
</dbReference>
<dbReference type="SUPFAM" id="SSF52266">
    <property type="entry name" value="SGNH hydrolase"/>
    <property type="match status" value="1"/>
</dbReference>
<dbReference type="Gene3D" id="3.40.50.1110">
    <property type="entry name" value="SGNH hydrolase"/>
    <property type="match status" value="1"/>
</dbReference>
<feature type="domain" description="SGNH hydrolase-type esterase" evidence="1">
    <location>
        <begin position="138"/>
        <end position="341"/>
    </location>
</feature>
<keyword evidence="4" id="KW-1185">Reference proteome</keyword>
<dbReference type="Pfam" id="PF13472">
    <property type="entry name" value="Lipase_GDSL_2"/>
    <property type="match status" value="1"/>
</dbReference>
<dbReference type="InterPro" id="IPR037461">
    <property type="entry name" value="CtCE2-like_dom"/>
</dbReference>
<dbReference type="PANTHER" id="PTHR37834:SF2">
    <property type="entry name" value="ESTERASE, SGNH HYDROLASE-TYPE"/>
    <property type="match status" value="1"/>
</dbReference>
<sequence length="357" mass="39836">MSIQAVQSFKATKANVKIIGRTHYYNDVLWLALSGSGVEFSFHGKRAEITLKGDQIALGDHNHARIAIEVNGERVIDDLVNEAVKIYTVFESVADQDVTVQIIKLSEAPMSTVGIEEIRVDAQSGIKPTPDRIHKIEVIGDSITCGYGVDTENELQSFSTSTEDVTKAYAYLTTQQLQADYSMVSFSGYGIISGYTDNDQKLTTHLVPDYYDKVGKSEGKFDGKVSPQTVSWDFAAFKPDLIVINLGTNDDSYAKDDAVRQAEYAEQYMEFLKTVRTHNPEAQILCTLGIMGDRLYPYVERAVNAYTQQTGDTHIAVIKFDVQLPEDGYGADWHPSQITHRKAADRLTAHIKELMKW</sequence>
<dbReference type="RefSeq" id="WP_305025755.1">
    <property type="nucleotide sequence ID" value="NZ_JAUQTB010000017.1"/>
</dbReference>
<dbReference type="CDD" id="cd01831">
    <property type="entry name" value="Endoglucanase_E_like"/>
    <property type="match status" value="1"/>
</dbReference>
<evidence type="ECO:0000313" key="4">
    <source>
        <dbReference type="Proteomes" id="UP001240171"/>
    </source>
</evidence>
<name>A0ABT9CH53_9BACL</name>
<dbReference type="EMBL" id="JAUQTB010000017">
    <property type="protein sequence ID" value="MDO7908536.1"/>
    <property type="molecule type" value="Genomic_DNA"/>
</dbReference>
<evidence type="ECO:0000313" key="3">
    <source>
        <dbReference type="EMBL" id="MDO7908536.1"/>
    </source>
</evidence>
<dbReference type="Gene3D" id="2.60.120.260">
    <property type="entry name" value="Galactose-binding domain-like"/>
    <property type="match status" value="1"/>
</dbReference>
<dbReference type="PANTHER" id="PTHR37834">
    <property type="entry name" value="GDSL-LIKE LIPASE/ACYLHYDROLASE DOMAIN PROTEIN (AFU_ORTHOLOGUE AFUA_2G00620)"/>
    <property type="match status" value="1"/>
</dbReference>
<gene>
    <name evidence="3" type="ORF">Q5741_19280</name>
</gene>
<protein>
    <submittedName>
        <fullName evidence="3">GDSL-type esterase/lipase family protein</fullName>
    </submittedName>
</protein>
<feature type="domain" description="Carbohydrate esterase 2 N-terminal" evidence="2">
    <location>
        <begin position="19"/>
        <end position="130"/>
    </location>
</feature>
<accession>A0ABT9CH53</accession>
<dbReference type="InterPro" id="IPR013830">
    <property type="entry name" value="SGNH_hydro"/>
</dbReference>
<evidence type="ECO:0000259" key="1">
    <source>
        <dbReference type="Pfam" id="PF13472"/>
    </source>
</evidence>
<dbReference type="Proteomes" id="UP001240171">
    <property type="component" value="Unassembled WGS sequence"/>
</dbReference>
<dbReference type="InterPro" id="IPR040794">
    <property type="entry name" value="CE2_N"/>
</dbReference>
<organism evidence="3 4">
    <name type="scientific">Paenibacillus lacisoli</name>
    <dbReference type="NCBI Taxonomy" id="3064525"/>
    <lineage>
        <taxon>Bacteria</taxon>
        <taxon>Bacillati</taxon>
        <taxon>Bacillota</taxon>
        <taxon>Bacilli</taxon>
        <taxon>Bacillales</taxon>
        <taxon>Paenibacillaceae</taxon>
        <taxon>Paenibacillus</taxon>
    </lineage>
</organism>
<reference evidence="3 4" key="1">
    <citation type="submission" date="2023-07" db="EMBL/GenBank/DDBJ databases">
        <title>Paenibacillus sp. JX-17 nov. isolated from soil.</title>
        <authorList>
            <person name="Wan Y."/>
            <person name="Liu B."/>
        </authorList>
    </citation>
    <scope>NUCLEOTIDE SEQUENCE [LARGE SCALE GENOMIC DNA]</scope>
    <source>
        <strain evidence="3 4">JX-17</strain>
    </source>
</reference>
<dbReference type="Pfam" id="PF17996">
    <property type="entry name" value="CE2_N"/>
    <property type="match status" value="1"/>
</dbReference>
<dbReference type="InterPro" id="IPR036514">
    <property type="entry name" value="SGNH_hydro_sf"/>
</dbReference>
<comment type="caution">
    <text evidence="3">The sequence shown here is derived from an EMBL/GenBank/DDBJ whole genome shotgun (WGS) entry which is preliminary data.</text>
</comment>